<protein>
    <recommendedName>
        <fullName evidence="1">KAP NTPase domain-containing protein</fullName>
    </recommendedName>
</protein>
<dbReference type="Pfam" id="PF07693">
    <property type="entry name" value="KAP_NTPase"/>
    <property type="match status" value="1"/>
</dbReference>
<evidence type="ECO:0000313" key="3">
    <source>
        <dbReference type="Proteomes" id="UP000510937"/>
    </source>
</evidence>
<evidence type="ECO:0000259" key="1">
    <source>
        <dbReference type="Pfam" id="PF07693"/>
    </source>
</evidence>
<accession>A0ABD7AK77</accession>
<sequence length="458" mass="52904">MNITTSELGLSEGFDENDIFNRKKLFHQIVRLIQHSPDNSLVFALDDKWGNGKTTFVKMFQSEITKSDNYEIDVLYFDSFENDYHNDPFISISSLLYSYVSSKKTIKKKVGDKILKGIKKVGSSLLLNGSKLAINSISAGFVSGSKFEDVSAMVSDSLKKEVEGFIENRIKSINEEKENIENFKDSLKEINKESNRKTLIIIDELDRARPDYALDLLERIKHLFSVEGLVFLLVMNREQFEKSISCRYGDIDARLYLNKFIHYWFTLPKKNDHSTHVVLGESSTTIHDYITYIIEKNKINTISRNGSFVKILSFLIEKNKGSLRETERCLSVLAVIDNPDELAKTTSNLYNASLALIVFLKVFNPNLLQDLLIRGVDRADFMKKIKIYPLTIKNNIISQNNFELLDSLIKYHYLNIEEIKNERAQENSWIEEIDSYRKGPRAIFFEDVAQSLEYMHIN</sequence>
<dbReference type="InterPro" id="IPR011646">
    <property type="entry name" value="KAP_P-loop"/>
</dbReference>
<evidence type="ECO:0000313" key="2">
    <source>
        <dbReference type="EMBL" id="QLO53079.1"/>
    </source>
</evidence>
<name>A0ABD7AK77_9ENTR</name>
<reference evidence="3" key="1">
    <citation type="submission" date="2020-06" db="EMBL/GenBank/DDBJ databases">
        <title>REHAB project genomes.</title>
        <authorList>
            <person name="Shaw L.P."/>
        </authorList>
    </citation>
    <scope>NUCLEOTIDE SEQUENCE [LARGE SCALE GENOMIC DNA]</scope>
    <source>
        <strain evidence="3">RHBSTW-00555</strain>
    </source>
</reference>
<dbReference type="Gene3D" id="3.40.50.300">
    <property type="entry name" value="P-loop containing nucleotide triphosphate hydrolases"/>
    <property type="match status" value="1"/>
</dbReference>
<dbReference type="EMBL" id="CP055315">
    <property type="protein sequence ID" value="QLO53079.1"/>
    <property type="molecule type" value="Genomic_DNA"/>
</dbReference>
<feature type="domain" description="KAP NTPase" evidence="1">
    <location>
        <begin position="24"/>
        <end position="336"/>
    </location>
</feature>
<dbReference type="InterPro" id="IPR027417">
    <property type="entry name" value="P-loop_NTPase"/>
</dbReference>
<proteinExistence type="predicted"/>
<dbReference type="SUPFAM" id="SSF52540">
    <property type="entry name" value="P-loop containing nucleoside triphosphate hydrolases"/>
    <property type="match status" value="1"/>
</dbReference>
<dbReference type="RefSeq" id="WP_181246733.1">
    <property type="nucleotide sequence ID" value="NZ_CP055315.1"/>
</dbReference>
<dbReference type="AlphaFoldDB" id="A0ABD7AK77"/>
<organism evidence="2 3">
    <name type="scientific">Klebsiella grimontii</name>
    <dbReference type="NCBI Taxonomy" id="2058152"/>
    <lineage>
        <taxon>Bacteria</taxon>
        <taxon>Pseudomonadati</taxon>
        <taxon>Pseudomonadota</taxon>
        <taxon>Gammaproteobacteria</taxon>
        <taxon>Enterobacterales</taxon>
        <taxon>Enterobacteriaceae</taxon>
        <taxon>Klebsiella/Raoultella group</taxon>
        <taxon>Klebsiella</taxon>
    </lineage>
</organism>
<gene>
    <name evidence="2" type="ORF">HV234_16845</name>
</gene>
<dbReference type="Proteomes" id="UP000510937">
    <property type="component" value="Chromosome"/>
</dbReference>